<dbReference type="Pfam" id="PF12833">
    <property type="entry name" value="HTH_18"/>
    <property type="match status" value="1"/>
</dbReference>
<dbReference type="InterPro" id="IPR020449">
    <property type="entry name" value="Tscrpt_reg_AraC-type_HTH"/>
</dbReference>
<dbReference type="PANTHER" id="PTHR43280">
    <property type="entry name" value="ARAC-FAMILY TRANSCRIPTIONAL REGULATOR"/>
    <property type="match status" value="1"/>
</dbReference>
<organism evidence="5 6">
    <name type="scientific">Micromonospora zingiberis</name>
    <dbReference type="NCBI Taxonomy" id="2053011"/>
    <lineage>
        <taxon>Bacteria</taxon>
        <taxon>Bacillati</taxon>
        <taxon>Actinomycetota</taxon>
        <taxon>Actinomycetes</taxon>
        <taxon>Micromonosporales</taxon>
        <taxon>Micromonosporaceae</taxon>
        <taxon>Micromonospora</taxon>
    </lineage>
</organism>
<dbReference type="GO" id="GO:0043565">
    <property type="term" value="F:sequence-specific DNA binding"/>
    <property type="evidence" value="ECO:0007669"/>
    <property type="project" value="InterPro"/>
</dbReference>
<dbReference type="Proteomes" id="UP000292274">
    <property type="component" value="Unassembled WGS sequence"/>
</dbReference>
<evidence type="ECO:0000256" key="3">
    <source>
        <dbReference type="ARBA" id="ARBA00023163"/>
    </source>
</evidence>
<evidence type="ECO:0000313" key="6">
    <source>
        <dbReference type="Proteomes" id="UP000292274"/>
    </source>
</evidence>
<sequence>MPQVLSFRYPELTMHRSPRMIRRGDPELYEIALPLTGQGNLVQERREANLQPAEFTFLSTSRPYTCMHVPQQEPATAEGPEAGLPPTAKTVAILVPQSAIPLPPNKVDGLLARRLPSEGMASLLAQFMLQVAGHPERFRPADAPQLGSMALDLLSATLAQHLDLEAKLPIEVRQQTLRARIDAFITEHLADPDLNARTIAAAHHLSLRSLYRLWEGEGTGIAELIRQRRLERCRRDLVNPLLAERPIYAIAARSGFADKAKFARSFRAMYGMSPQAYRQQPASRQE</sequence>
<reference evidence="5 6" key="1">
    <citation type="submission" date="2019-02" db="EMBL/GenBank/DDBJ databases">
        <title>Jishengella sp. nov., isolated from a root of Zingiber montanum.</title>
        <authorList>
            <person name="Kuncharoen N."/>
            <person name="Kudo T."/>
            <person name="Masahiro Y."/>
            <person name="Ohkuma M."/>
            <person name="Tanasupawat S."/>
        </authorList>
    </citation>
    <scope>NUCLEOTIDE SEQUENCE [LARGE SCALE GENOMIC DNA]</scope>
    <source>
        <strain evidence="5 6">PLAI 1-1</strain>
    </source>
</reference>
<dbReference type="OrthoDB" id="9799345at2"/>
<dbReference type="PRINTS" id="PR00032">
    <property type="entry name" value="HTHARAC"/>
</dbReference>
<protein>
    <submittedName>
        <fullName evidence="5">Helix-turn-helix domain-containing protein</fullName>
    </submittedName>
</protein>
<comment type="caution">
    <text evidence="5">The sequence shown here is derived from an EMBL/GenBank/DDBJ whole genome shotgun (WGS) entry which is preliminary data.</text>
</comment>
<dbReference type="PANTHER" id="PTHR43280:SF31">
    <property type="entry name" value="TRANSCRIPTIONAL REGULATORY PROTEIN"/>
    <property type="match status" value="1"/>
</dbReference>
<keyword evidence="2" id="KW-0238">DNA-binding</keyword>
<feature type="domain" description="HTH araC/xylS-type" evidence="4">
    <location>
        <begin position="179"/>
        <end position="280"/>
    </location>
</feature>
<evidence type="ECO:0000256" key="2">
    <source>
        <dbReference type="ARBA" id="ARBA00023125"/>
    </source>
</evidence>
<dbReference type="AlphaFoldDB" id="A0A4R0FYC1"/>
<dbReference type="InterPro" id="IPR009057">
    <property type="entry name" value="Homeodomain-like_sf"/>
</dbReference>
<dbReference type="EMBL" id="SJJR01000037">
    <property type="protein sequence ID" value="TCB88646.1"/>
    <property type="molecule type" value="Genomic_DNA"/>
</dbReference>
<gene>
    <name evidence="5" type="ORF">E0H26_28415</name>
</gene>
<dbReference type="SMART" id="SM00342">
    <property type="entry name" value="HTH_ARAC"/>
    <property type="match status" value="1"/>
</dbReference>
<dbReference type="Gene3D" id="1.10.10.60">
    <property type="entry name" value="Homeodomain-like"/>
    <property type="match status" value="1"/>
</dbReference>
<dbReference type="Pfam" id="PF14525">
    <property type="entry name" value="AraC_binding_2"/>
    <property type="match status" value="1"/>
</dbReference>
<keyword evidence="1" id="KW-0805">Transcription regulation</keyword>
<keyword evidence="6" id="KW-1185">Reference proteome</keyword>
<dbReference type="InterPro" id="IPR018060">
    <property type="entry name" value="HTH_AraC"/>
</dbReference>
<dbReference type="PROSITE" id="PS01124">
    <property type="entry name" value="HTH_ARAC_FAMILY_2"/>
    <property type="match status" value="1"/>
</dbReference>
<dbReference type="InterPro" id="IPR035418">
    <property type="entry name" value="AraC-bd_2"/>
</dbReference>
<name>A0A4R0FYC1_9ACTN</name>
<proteinExistence type="predicted"/>
<evidence type="ECO:0000313" key="5">
    <source>
        <dbReference type="EMBL" id="TCB88646.1"/>
    </source>
</evidence>
<evidence type="ECO:0000256" key="1">
    <source>
        <dbReference type="ARBA" id="ARBA00023015"/>
    </source>
</evidence>
<accession>A0A4R0FYC1</accession>
<evidence type="ECO:0000259" key="4">
    <source>
        <dbReference type="PROSITE" id="PS01124"/>
    </source>
</evidence>
<keyword evidence="3" id="KW-0804">Transcription</keyword>
<dbReference type="GO" id="GO:0003700">
    <property type="term" value="F:DNA-binding transcription factor activity"/>
    <property type="evidence" value="ECO:0007669"/>
    <property type="project" value="InterPro"/>
</dbReference>
<dbReference type="SUPFAM" id="SSF46689">
    <property type="entry name" value="Homeodomain-like"/>
    <property type="match status" value="1"/>
</dbReference>